<dbReference type="GO" id="GO:0004252">
    <property type="term" value="F:serine-type endopeptidase activity"/>
    <property type="evidence" value="ECO:0007669"/>
    <property type="project" value="InterPro"/>
</dbReference>
<feature type="disulfide bond" evidence="8">
    <location>
        <begin position="206"/>
        <end position="254"/>
    </location>
</feature>
<dbReference type="PIRSF" id="PIRSF018455">
    <property type="entry name" value="MepA"/>
    <property type="match status" value="1"/>
</dbReference>
<feature type="region of interest" description="Disordered" evidence="9">
    <location>
        <begin position="326"/>
        <end position="353"/>
    </location>
</feature>
<dbReference type="AlphaFoldDB" id="A0A1S7PM75"/>
<evidence type="ECO:0000256" key="4">
    <source>
        <dbReference type="ARBA" id="ARBA00022764"/>
    </source>
</evidence>
<evidence type="ECO:0000256" key="8">
    <source>
        <dbReference type="PIRSR" id="PIRSR018455-2"/>
    </source>
</evidence>
<dbReference type="InterPro" id="IPR005073">
    <property type="entry name" value="Peptidase_M74"/>
</dbReference>
<feature type="chain" id="PRO_5010519147" evidence="10">
    <location>
        <begin position="32"/>
        <end position="353"/>
    </location>
</feature>
<accession>A0A1S7PM75</accession>
<dbReference type="GO" id="GO:0030288">
    <property type="term" value="C:outer membrane-bounded periplasmic space"/>
    <property type="evidence" value="ECO:0007669"/>
    <property type="project" value="InterPro"/>
</dbReference>
<dbReference type="Gene3D" id="3.30.1380.10">
    <property type="match status" value="1"/>
</dbReference>
<dbReference type="RefSeq" id="WP_035213087.1">
    <property type="nucleotide sequence ID" value="NZ_LT009730.1"/>
</dbReference>
<keyword evidence="2" id="KW-0479">Metal-binding</keyword>
<feature type="signal peptide" evidence="10">
    <location>
        <begin position="1"/>
        <end position="31"/>
    </location>
</feature>
<keyword evidence="8" id="KW-1015">Disulfide bond</keyword>
<gene>
    <name evidence="11" type="primary">mepA</name>
    <name evidence="11" type="ORF">AGR4C_Cc20024</name>
</gene>
<evidence type="ECO:0000256" key="9">
    <source>
        <dbReference type="SAM" id="MobiDB-lite"/>
    </source>
</evidence>
<evidence type="ECO:0000313" key="12">
    <source>
        <dbReference type="Proteomes" id="UP000191897"/>
    </source>
</evidence>
<evidence type="ECO:0000256" key="2">
    <source>
        <dbReference type="ARBA" id="ARBA00022723"/>
    </source>
</evidence>
<dbReference type="GO" id="GO:0046872">
    <property type="term" value="F:metal ion binding"/>
    <property type="evidence" value="ECO:0007669"/>
    <property type="project" value="UniProtKB-KW"/>
</dbReference>
<sequence length="353" mass="38349">MTAGSSRVFKAAMLAISVVSALQLQMETASAEDRPAKEVFGHMALPSATGSQPIGSYAKGCQSGAIAMPTDGPGWQAMRLSRNRRWGQPQLISFLEQFSQDAQKIGWPGLLLGDISQPRGGPMLTGHASHQIGLDVDVWWRPMPTPRLTVEQRETVPFVSMLDKSKFLTVDDRKWSPLNARLVMMAASYPQVERVFVNPAIKQKLCQTWTGDRTFMGKIRPIYGHDEHFHIRLECPPGAPNCKPQAAVGKGDGCDKSLAWWFSKEPWAPPKKDPNAKPVKPRPVMVSDLPSACAAVAAAPSANREGIAAQAYSPAPVQAPAARQQSVEQVIQAAPALQPPSDIPLPTQRPTLN</sequence>
<protein>
    <submittedName>
        <fullName evidence="11">Penicillin-insensitive murein endopeptidase</fullName>
    </submittedName>
</protein>
<keyword evidence="5" id="KW-0378">Hydrolase</keyword>
<organism evidence="11 12">
    <name type="scientific">Agrobacterium tumefaciens str. Kerr 14</name>
    <dbReference type="NCBI Taxonomy" id="1183424"/>
    <lineage>
        <taxon>Bacteria</taxon>
        <taxon>Pseudomonadati</taxon>
        <taxon>Pseudomonadota</taxon>
        <taxon>Alphaproteobacteria</taxon>
        <taxon>Hyphomicrobiales</taxon>
        <taxon>Rhizobiaceae</taxon>
        <taxon>Rhizobium/Agrobacterium group</taxon>
        <taxon>Agrobacterium</taxon>
        <taxon>Agrobacterium tumefaciens complex</taxon>
    </lineage>
</organism>
<dbReference type="EMBL" id="FBWC01000011">
    <property type="protein sequence ID" value="CUX23259.1"/>
    <property type="molecule type" value="Genomic_DNA"/>
</dbReference>
<reference evidence="11 12" key="1">
    <citation type="submission" date="2016-01" db="EMBL/GenBank/DDBJ databases">
        <authorList>
            <person name="Oliw E.H."/>
        </authorList>
    </citation>
    <scope>NUCLEOTIDE SEQUENCE [LARGE SCALE GENOMIC DNA]</scope>
    <source>
        <strain evidence="11 12">Kerr 14</strain>
    </source>
</reference>
<keyword evidence="7" id="KW-0482">Metalloprotease</keyword>
<evidence type="ECO:0000256" key="6">
    <source>
        <dbReference type="ARBA" id="ARBA00022833"/>
    </source>
</evidence>
<keyword evidence="3 10" id="KW-0732">Signal</keyword>
<keyword evidence="1" id="KW-0645">Protease</keyword>
<name>A0A1S7PM75_AGRTU</name>
<feature type="disulfide bond" evidence="8">
    <location>
        <begin position="235"/>
        <end position="242"/>
    </location>
</feature>
<evidence type="ECO:0000256" key="7">
    <source>
        <dbReference type="ARBA" id="ARBA00023049"/>
    </source>
</evidence>
<dbReference type="GO" id="GO:0006508">
    <property type="term" value="P:proteolysis"/>
    <property type="evidence" value="ECO:0007669"/>
    <property type="project" value="UniProtKB-KW"/>
</dbReference>
<dbReference type="Proteomes" id="UP000191897">
    <property type="component" value="Unassembled WGS sequence"/>
</dbReference>
<dbReference type="Pfam" id="PF03411">
    <property type="entry name" value="Peptidase_M74"/>
    <property type="match status" value="1"/>
</dbReference>
<keyword evidence="6" id="KW-0862">Zinc</keyword>
<evidence type="ECO:0000256" key="10">
    <source>
        <dbReference type="SAM" id="SignalP"/>
    </source>
</evidence>
<dbReference type="SUPFAM" id="SSF55166">
    <property type="entry name" value="Hedgehog/DD-peptidase"/>
    <property type="match status" value="1"/>
</dbReference>
<dbReference type="GO" id="GO:0008237">
    <property type="term" value="F:metallopeptidase activity"/>
    <property type="evidence" value="ECO:0007669"/>
    <property type="project" value="UniProtKB-KW"/>
</dbReference>
<keyword evidence="4" id="KW-0574">Periplasm</keyword>
<evidence type="ECO:0000256" key="3">
    <source>
        <dbReference type="ARBA" id="ARBA00022729"/>
    </source>
</evidence>
<dbReference type="GeneID" id="97365754"/>
<proteinExistence type="predicted"/>
<evidence type="ECO:0000313" key="11">
    <source>
        <dbReference type="EMBL" id="CUX23259.1"/>
    </source>
</evidence>
<evidence type="ECO:0000256" key="1">
    <source>
        <dbReference type="ARBA" id="ARBA00022670"/>
    </source>
</evidence>
<dbReference type="NCBIfam" id="NF006947">
    <property type="entry name" value="PRK09429.1"/>
    <property type="match status" value="1"/>
</dbReference>
<dbReference type="InterPro" id="IPR009045">
    <property type="entry name" value="Zn_M74/Hedgehog-like"/>
</dbReference>
<evidence type="ECO:0000256" key="5">
    <source>
        <dbReference type="ARBA" id="ARBA00022801"/>
    </source>
</evidence>